<sequence>MECIDRVDAGSNTVTALQKSAKQSNTKNWECTRVCFTSQNEIQHIVIPDSDKAELSSRRESIFVLKM</sequence>
<protein>
    <submittedName>
        <fullName evidence="1">Uncharacterized protein</fullName>
    </submittedName>
</protein>
<dbReference type="EMBL" id="MAYW01000007">
    <property type="protein sequence ID" value="ODS34434.1"/>
    <property type="molecule type" value="Genomic_DNA"/>
</dbReference>
<organism evidence="1 2">
    <name type="scientific">Candidatus Scalindua rubra</name>
    <dbReference type="NCBI Taxonomy" id="1872076"/>
    <lineage>
        <taxon>Bacteria</taxon>
        <taxon>Pseudomonadati</taxon>
        <taxon>Planctomycetota</taxon>
        <taxon>Candidatus Brocadiia</taxon>
        <taxon>Candidatus Brocadiales</taxon>
        <taxon>Candidatus Scalinduaceae</taxon>
        <taxon>Candidatus Scalindua</taxon>
    </lineage>
</organism>
<evidence type="ECO:0000313" key="1">
    <source>
        <dbReference type="EMBL" id="ODS34434.1"/>
    </source>
</evidence>
<name>A0A1E3XHP9_9BACT</name>
<evidence type="ECO:0000313" key="2">
    <source>
        <dbReference type="Proteomes" id="UP000094056"/>
    </source>
</evidence>
<dbReference type="AlphaFoldDB" id="A0A1E3XHP9"/>
<reference evidence="1 2" key="1">
    <citation type="submission" date="2016-07" db="EMBL/GenBank/DDBJ databases">
        <title>Draft genome of Scalindua rubra, obtained from a brine-seawater interface in the Red Sea, sheds light on salt adaptation in anammox bacteria.</title>
        <authorList>
            <person name="Speth D.R."/>
            <person name="Lagkouvardos I."/>
            <person name="Wang Y."/>
            <person name="Qian P.-Y."/>
            <person name="Dutilh B.E."/>
            <person name="Jetten M.S."/>
        </authorList>
    </citation>
    <scope>NUCLEOTIDE SEQUENCE [LARGE SCALE GENOMIC DNA]</scope>
    <source>
        <strain evidence="1">BSI-1</strain>
    </source>
</reference>
<accession>A0A1E3XHP9</accession>
<dbReference type="Proteomes" id="UP000094056">
    <property type="component" value="Unassembled WGS sequence"/>
</dbReference>
<gene>
    <name evidence="1" type="ORF">SCARUB_00445</name>
</gene>
<comment type="caution">
    <text evidence="1">The sequence shown here is derived from an EMBL/GenBank/DDBJ whole genome shotgun (WGS) entry which is preliminary data.</text>
</comment>
<proteinExistence type="predicted"/>